<dbReference type="InterPro" id="IPR004358">
    <property type="entry name" value="Sig_transdc_His_kin-like_C"/>
</dbReference>
<feature type="domain" description="Histidine kinase" evidence="7">
    <location>
        <begin position="310"/>
        <end position="529"/>
    </location>
</feature>
<reference evidence="8 9" key="1">
    <citation type="submission" date="2020-03" db="EMBL/GenBank/DDBJ databases">
        <title>Genomic Encyclopedia of Type Strains, Phase IV (KMG-IV): sequencing the most valuable type-strain genomes for metagenomic binning, comparative biology and taxonomic classification.</title>
        <authorList>
            <person name="Goeker M."/>
        </authorList>
    </citation>
    <scope>NUCLEOTIDE SEQUENCE [LARGE SCALE GENOMIC DNA]</scope>
    <source>
        <strain evidence="8 9">DSM 19867</strain>
    </source>
</reference>
<evidence type="ECO:0000313" key="8">
    <source>
        <dbReference type="EMBL" id="NIK87679.1"/>
    </source>
</evidence>
<dbReference type="AlphaFoldDB" id="A0A846MWR9"/>
<dbReference type="Gene3D" id="3.30.450.20">
    <property type="entry name" value="PAS domain"/>
    <property type="match status" value="2"/>
</dbReference>
<evidence type="ECO:0000256" key="6">
    <source>
        <dbReference type="ARBA" id="ARBA00023012"/>
    </source>
</evidence>
<organism evidence="8 9">
    <name type="scientific">Rhizomicrobium palustre</name>
    <dbReference type="NCBI Taxonomy" id="189966"/>
    <lineage>
        <taxon>Bacteria</taxon>
        <taxon>Pseudomonadati</taxon>
        <taxon>Pseudomonadota</taxon>
        <taxon>Alphaproteobacteria</taxon>
        <taxon>Micropepsales</taxon>
        <taxon>Micropepsaceae</taxon>
        <taxon>Rhizomicrobium</taxon>
    </lineage>
</organism>
<dbReference type="InterPro" id="IPR050736">
    <property type="entry name" value="Sensor_HK_Regulatory"/>
</dbReference>
<dbReference type="EC" id="2.7.13.3" evidence="2"/>
<dbReference type="SMART" id="SM00388">
    <property type="entry name" value="HisKA"/>
    <property type="match status" value="1"/>
</dbReference>
<sequence length="529" mass="58216">MLPAQLASLLDGPPAAVIEALHCLRVAITVFDADERLVFVNRHFGYMFRSLPPRETLIGKRYEELIRLEIEGGDIGALGEDIESYITKRRTQLFARDYGSRDIPLADGRIVEIKTRRTPSLGWIALWSDVTESRRNLDRLQTAIGLSADAFAFYDRFDKLILCNSEYAALNGSKSPEDLIGLKFSDVILRAALHTMPRGNTKAWLEKRRAIHEEQAGAMMMEWEDGRAYLIRDRLSSDGGRVVVFTDSTEHLRIEKALAEQTRSLNDTREALAATTAHNEAQANYLADLATKLEKTQASADTTKKTLLRTMSHELKTPLNAIIGFSDLLGSLADRAGPDQIREYAGLINTGGKNLLRLLNQILDLTRISAGRYELNRQPLDAGQALWNVKDRFETQAAERSLTIDIGEPMTGLMVDADETAFSAILQYLVENAVSFTQAGGTVWLKTGGDEDWITITVADNGPGVAEDALSRILEPFEQGGRSTHDHAGGAGLGLTLVKAFCELQGGSLELQSAKGQGFTAIVTLPRAE</sequence>
<comment type="caution">
    <text evidence="8">The sequence shown here is derived from an EMBL/GenBank/DDBJ whole genome shotgun (WGS) entry which is preliminary data.</text>
</comment>
<dbReference type="Gene3D" id="1.10.287.130">
    <property type="match status" value="1"/>
</dbReference>
<keyword evidence="4" id="KW-0808">Transferase</keyword>
<dbReference type="CDD" id="cd00082">
    <property type="entry name" value="HisKA"/>
    <property type="match status" value="1"/>
</dbReference>
<evidence type="ECO:0000256" key="5">
    <source>
        <dbReference type="ARBA" id="ARBA00022777"/>
    </source>
</evidence>
<dbReference type="Gene3D" id="3.30.565.10">
    <property type="entry name" value="Histidine kinase-like ATPase, C-terminal domain"/>
    <property type="match status" value="1"/>
</dbReference>
<evidence type="ECO:0000256" key="1">
    <source>
        <dbReference type="ARBA" id="ARBA00000085"/>
    </source>
</evidence>
<dbReference type="Pfam" id="PF02518">
    <property type="entry name" value="HATPase_c"/>
    <property type="match status" value="1"/>
</dbReference>
<evidence type="ECO:0000259" key="7">
    <source>
        <dbReference type="PROSITE" id="PS50109"/>
    </source>
</evidence>
<name>A0A846MWR9_9PROT</name>
<dbReference type="InterPro" id="IPR036097">
    <property type="entry name" value="HisK_dim/P_sf"/>
</dbReference>
<gene>
    <name evidence="8" type="ORF">FHS83_000997</name>
</gene>
<dbReference type="SUPFAM" id="SSF55785">
    <property type="entry name" value="PYP-like sensor domain (PAS domain)"/>
    <property type="match status" value="1"/>
</dbReference>
<evidence type="ECO:0000256" key="2">
    <source>
        <dbReference type="ARBA" id="ARBA00012438"/>
    </source>
</evidence>
<dbReference type="RefSeq" id="WP_167081510.1">
    <property type="nucleotide sequence ID" value="NZ_BAAADC010000001.1"/>
</dbReference>
<dbReference type="InterPro" id="IPR035965">
    <property type="entry name" value="PAS-like_dom_sf"/>
</dbReference>
<evidence type="ECO:0000256" key="4">
    <source>
        <dbReference type="ARBA" id="ARBA00022679"/>
    </source>
</evidence>
<dbReference type="GO" id="GO:0000155">
    <property type="term" value="F:phosphorelay sensor kinase activity"/>
    <property type="evidence" value="ECO:0007669"/>
    <property type="project" value="InterPro"/>
</dbReference>
<comment type="catalytic activity">
    <reaction evidence="1">
        <text>ATP + protein L-histidine = ADP + protein N-phospho-L-histidine.</text>
        <dbReference type="EC" id="2.7.13.3"/>
    </reaction>
</comment>
<dbReference type="InterPro" id="IPR005467">
    <property type="entry name" value="His_kinase_dom"/>
</dbReference>
<keyword evidence="3" id="KW-0597">Phosphoprotein</keyword>
<keyword evidence="6" id="KW-0902">Two-component regulatory system</keyword>
<dbReference type="InterPro" id="IPR003594">
    <property type="entry name" value="HATPase_dom"/>
</dbReference>
<dbReference type="PROSITE" id="PS50109">
    <property type="entry name" value="HIS_KIN"/>
    <property type="match status" value="1"/>
</dbReference>
<dbReference type="SMART" id="SM00387">
    <property type="entry name" value="HATPase_c"/>
    <property type="match status" value="1"/>
</dbReference>
<dbReference type="InterPro" id="IPR036890">
    <property type="entry name" value="HATPase_C_sf"/>
</dbReference>
<evidence type="ECO:0000313" key="9">
    <source>
        <dbReference type="Proteomes" id="UP000570514"/>
    </source>
</evidence>
<accession>A0A846MWR9</accession>
<dbReference type="Pfam" id="PF00512">
    <property type="entry name" value="HisKA"/>
    <property type="match status" value="1"/>
</dbReference>
<protein>
    <recommendedName>
        <fullName evidence="2">histidine kinase</fullName>
        <ecNumber evidence="2">2.7.13.3</ecNumber>
    </recommendedName>
</protein>
<dbReference type="SUPFAM" id="SSF55874">
    <property type="entry name" value="ATPase domain of HSP90 chaperone/DNA topoisomerase II/histidine kinase"/>
    <property type="match status" value="1"/>
</dbReference>
<dbReference type="Proteomes" id="UP000570514">
    <property type="component" value="Unassembled WGS sequence"/>
</dbReference>
<dbReference type="PANTHER" id="PTHR43711:SF26">
    <property type="entry name" value="SENSOR HISTIDINE KINASE RCSC"/>
    <property type="match status" value="1"/>
</dbReference>
<dbReference type="InterPro" id="IPR003661">
    <property type="entry name" value="HisK_dim/P_dom"/>
</dbReference>
<dbReference type="PANTHER" id="PTHR43711">
    <property type="entry name" value="TWO-COMPONENT HISTIDINE KINASE"/>
    <property type="match status" value="1"/>
</dbReference>
<proteinExistence type="predicted"/>
<dbReference type="EMBL" id="JAASRM010000001">
    <property type="protein sequence ID" value="NIK87679.1"/>
    <property type="molecule type" value="Genomic_DNA"/>
</dbReference>
<keyword evidence="5 8" id="KW-0418">Kinase</keyword>
<dbReference type="PRINTS" id="PR00344">
    <property type="entry name" value="BCTRLSENSOR"/>
</dbReference>
<keyword evidence="9" id="KW-1185">Reference proteome</keyword>
<evidence type="ECO:0000256" key="3">
    <source>
        <dbReference type="ARBA" id="ARBA00022553"/>
    </source>
</evidence>
<dbReference type="Pfam" id="PF12860">
    <property type="entry name" value="PAS_7"/>
    <property type="match status" value="2"/>
</dbReference>
<dbReference type="SUPFAM" id="SSF47384">
    <property type="entry name" value="Homodimeric domain of signal transducing histidine kinase"/>
    <property type="match status" value="1"/>
</dbReference>